<evidence type="ECO:0000256" key="12">
    <source>
        <dbReference type="ARBA" id="ARBA00037975"/>
    </source>
</evidence>
<feature type="transmembrane region" description="Helical" evidence="13">
    <location>
        <begin position="52"/>
        <end position="73"/>
    </location>
</feature>
<keyword evidence="4" id="KW-1003">Cell membrane</keyword>
<accession>A0A0A7PQ00</accession>
<keyword evidence="9 13" id="KW-1133">Transmembrane helix</keyword>
<evidence type="ECO:0000256" key="9">
    <source>
        <dbReference type="ARBA" id="ARBA00022989"/>
    </source>
</evidence>
<dbReference type="PANTHER" id="PTHR30529">
    <property type="entry name" value="CYTOCHROME B561"/>
    <property type="match status" value="1"/>
</dbReference>
<dbReference type="KEGG" id="sphk:SKP52_22420"/>
<dbReference type="InterPro" id="IPR011577">
    <property type="entry name" value="Cyt_b561_bac/Ni-Hgenase"/>
</dbReference>
<dbReference type="InterPro" id="IPR016174">
    <property type="entry name" value="Di-haem_cyt_TM"/>
</dbReference>
<comment type="cofactor">
    <cofactor evidence="1">
        <name>heme b</name>
        <dbReference type="ChEBI" id="CHEBI:60344"/>
    </cofactor>
</comment>
<feature type="transmembrane region" description="Helical" evidence="13">
    <location>
        <begin position="149"/>
        <end position="168"/>
    </location>
</feature>
<evidence type="ECO:0000256" key="1">
    <source>
        <dbReference type="ARBA" id="ARBA00001970"/>
    </source>
</evidence>
<feature type="domain" description="Cytochrome b561 bacterial/Ni-hydrogenase" evidence="14">
    <location>
        <begin position="9"/>
        <end position="177"/>
    </location>
</feature>
<dbReference type="InterPro" id="IPR052168">
    <property type="entry name" value="Cytochrome_b561_oxidase"/>
</dbReference>
<keyword evidence="10" id="KW-0408">Iron</keyword>
<evidence type="ECO:0000256" key="5">
    <source>
        <dbReference type="ARBA" id="ARBA00022617"/>
    </source>
</evidence>
<evidence type="ECO:0000256" key="3">
    <source>
        <dbReference type="ARBA" id="ARBA00022448"/>
    </source>
</evidence>
<evidence type="ECO:0000256" key="7">
    <source>
        <dbReference type="ARBA" id="ARBA00022723"/>
    </source>
</evidence>
<protein>
    <submittedName>
        <fullName evidence="15">Cytochrome b561 like protein</fullName>
    </submittedName>
</protein>
<keyword evidence="11 13" id="KW-0472">Membrane</keyword>
<dbReference type="GO" id="GO:0005886">
    <property type="term" value="C:plasma membrane"/>
    <property type="evidence" value="ECO:0007669"/>
    <property type="project" value="UniProtKB-SubCell"/>
</dbReference>
<dbReference type="PANTHER" id="PTHR30529:SF3">
    <property type="entry name" value="CYTOCHROME B561 HOMOLOG 1"/>
    <property type="match status" value="1"/>
</dbReference>
<gene>
    <name evidence="15" type="ORF">SKP52_22420</name>
</gene>
<dbReference type="STRING" id="1515612.SKP52_22420"/>
<evidence type="ECO:0000256" key="2">
    <source>
        <dbReference type="ARBA" id="ARBA00004651"/>
    </source>
</evidence>
<keyword evidence="6 13" id="KW-0812">Transmembrane</keyword>
<dbReference type="AlphaFoldDB" id="A0A0A7PQ00"/>
<dbReference type="GO" id="GO:0022904">
    <property type="term" value="P:respiratory electron transport chain"/>
    <property type="evidence" value="ECO:0007669"/>
    <property type="project" value="InterPro"/>
</dbReference>
<dbReference type="RefSeq" id="WP_039578857.1">
    <property type="nucleotide sequence ID" value="NZ_CP009122.1"/>
</dbReference>
<organism evidence="15 16">
    <name type="scientific">Sphingopyxis fribergensis</name>
    <dbReference type="NCBI Taxonomy" id="1515612"/>
    <lineage>
        <taxon>Bacteria</taxon>
        <taxon>Pseudomonadati</taxon>
        <taxon>Pseudomonadota</taxon>
        <taxon>Alphaproteobacteria</taxon>
        <taxon>Sphingomonadales</taxon>
        <taxon>Sphingomonadaceae</taxon>
        <taxon>Sphingopyxis</taxon>
    </lineage>
</organism>
<dbReference type="GO" id="GO:0020037">
    <property type="term" value="F:heme binding"/>
    <property type="evidence" value="ECO:0007669"/>
    <property type="project" value="TreeGrafter"/>
</dbReference>
<reference evidence="15 16" key="1">
    <citation type="journal article" date="2015" name="Int. J. Syst. Evol. Microbiol.">
        <title>Description of Sphingopyxis fribergensis sp. nov. - a soil bacterium with the ability to degrade styrene and phenylacetic acid.</title>
        <authorList>
            <person name="Oelschlagel M."/>
            <person name="Ruckert C."/>
            <person name="Kalinowski J."/>
            <person name="Schmidt G."/>
            <person name="Schlomann M."/>
            <person name="Tischler D."/>
        </authorList>
    </citation>
    <scope>NUCLEOTIDE SEQUENCE [LARGE SCALE GENOMIC DNA]</scope>
    <source>
        <strain evidence="15 16">Kp5.2</strain>
    </source>
</reference>
<dbReference type="GO" id="GO:0046872">
    <property type="term" value="F:metal ion binding"/>
    <property type="evidence" value="ECO:0007669"/>
    <property type="project" value="UniProtKB-KW"/>
</dbReference>
<comment type="similarity">
    <text evidence="12">Belongs to the cytochrome b561 family.</text>
</comment>
<name>A0A0A7PQ00_9SPHN</name>
<proteinExistence type="inferred from homology"/>
<dbReference type="Proteomes" id="UP000030907">
    <property type="component" value="Chromosome"/>
</dbReference>
<evidence type="ECO:0000256" key="4">
    <source>
        <dbReference type="ARBA" id="ARBA00022475"/>
    </source>
</evidence>
<evidence type="ECO:0000256" key="13">
    <source>
        <dbReference type="SAM" id="Phobius"/>
    </source>
</evidence>
<dbReference type="HOGENOM" id="CLU_095321_3_0_5"/>
<dbReference type="EMBL" id="CP009122">
    <property type="protein sequence ID" value="AJA11333.1"/>
    <property type="molecule type" value="Genomic_DNA"/>
</dbReference>
<evidence type="ECO:0000256" key="6">
    <source>
        <dbReference type="ARBA" id="ARBA00022692"/>
    </source>
</evidence>
<keyword evidence="16" id="KW-1185">Reference proteome</keyword>
<dbReference type="SUPFAM" id="SSF81342">
    <property type="entry name" value="Transmembrane di-heme cytochromes"/>
    <property type="match status" value="1"/>
</dbReference>
<keyword evidence="3" id="KW-0813">Transport</keyword>
<comment type="subcellular location">
    <subcellularLocation>
        <location evidence="2">Cell membrane</location>
        <topology evidence="2">Multi-pass membrane protein</topology>
    </subcellularLocation>
</comment>
<evidence type="ECO:0000313" key="16">
    <source>
        <dbReference type="Proteomes" id="UP000030907"/>
    </source>
</evidence>
<feature type="transmembrane region" description="Helical" evidence="13">
    <location>
        <begin position="12"/>
        <end position="32"/>
    </location>
</feature>
<sequence>MTPKTDPEHYALPSIILHWLMLLLLVAVYAAIELREFWPKGTITREAFKTWHFMLGLSVFALVWLRIAARLIWAPPATVNEPAWRNAIAGATHAALYVLMIAMPVAGWLVLSAEGEAIPFFGIELPPLVAANGALAERVEKLHELGGTIGYWLIGLHAAASLFHHYILRDRMLARMRPSQI</sequence>
<feature type="transmembrane region" description="Helical" evidence="13">
    <location>
        <begin position="94"/>
        <end position="111"/>
    </location>
</feature>
<dbReference type="GO" id="GO:0009055">
    <property type="term" value="F:electron transfer activity"/>
    <property type="evidence" value="ECO:0007669"/>
    <property type="project" value="InterPro"/>
</dbReference>
<evidence type="ECO:0000256" key="8">
    <source>
        <dbReference type="ARBA" id="ARBA00022982"/>
    </source>
</evidence>
<evidence type="ECO:0000256" key="11">
    <source>
        <dbReference type="ARBA" id="ARBA00023136"/>
    </source>
</evidence>
<evidence type="ECO:0000259" key="14">
    <source>
        <dbReference type="Pfam" id="PF01292"/>
    </source>
</evidence>
<keyword evidence="5" id="KW-0349">Heme</keyword>
<evidence type="ECO:0000313" key="15">
    <source>
        <dbReference type="EMBL" id="AJA11333.1"/>
    </source>
</evidence>
<evidence type="ECO:0000256" key="10">
    <source>
        <dbReference type="ARBA" id="ARBA00023004"/>
    </source>
</evidence>
<keyword evidence="8" id="KW-0249">Electron transport</keyword>
<keyword evidence="7" id="KW-0479">Metal-binding</keyword>
<dbReference type="Pfam" id="PF01292">
    <property type="entry name" value="Ni_hydr_CYTB"/>
    <property type="match status" value="1"/>
</dbReference>